<feature type="compositionally biased region" description="Basic residues" evidence="4">
    <location>
        <begin position="1"/>
        <end position="11"/>
    </location>
</feature>
<evidence type="ECO:0000256" key="4">
    <source>
        <dbReference type="SAM" id="MobiDB-lite"/>
    </source>
</evidence>
<evidence type="ECO:0000259" key="5">
    <source>
        <dbReference type="Pfam" id="PF13649"/>
    </source>
</evidence>
<keyword evidence="7" id="KW-1185">Reference proteome</keyword>
<feature type="region of interest" description="Disordered" evidence="4">
    <location>
        <begin position="1"/>
        <end position="153"/>
    </location>
</feature>
<protein>
    <recommendedName>
        <fullName evidence="5">Methyltransferase domain-containing protein</fullName>
    </recommendedName>
</protein>
<dbReference type="GO" id="GO:0008168">
    <property type="term" value="F:methyltransferase activity"/>
    <property type="evidence" value="ECO:0007669"/>
    <property type="project" value="UniProtKB-KW"/>
</dbReference>
<feature type="compositionally biased region" description="Pro residues" evidence="4">
    <location>
        <begin position="59"/>
        <end position="68"/>
    </location>
</feature>
<feature type="compositionally biased region" description="Low complexity" evidence="4">
    <location>
        <begin position="121"/>
        <end position="132"/>
    </location>
</feature>
<feature type="domain" description="Methyltransferase" evidence="5">
    <location>
        <begin position="198"/>
        <end position="294"/>
    </location>
</feature>
<reference evidence="6" key="1">
    <citation type="journal article" date="2014" name="Int. J. Syst. Evol. Microbiol.">
        <title>Complete genome sequence of Corynebacterium casei LMG S-19264T (=DSM 44701T), isolated from a smear-ripened cheese.</title>
        <authorList>
            <consortium name="US DOE Joint Genome Institute (JGI-PGF)"/>
            <person name="Walter F."/>
            <person name="Albersmeier A."/>
            <person name="Kalinowski J."/>
            <person name="Ruckert C."/>
        </authorList>
    </citation>
    <scope>NUCLEOTIDE SEQUENCE</scope>
    <source>
        <strain evidence="6">JCM 4122</strain>
    </source>
</reference>
<dbReference type="AlphaFoldDB" id="A0A919BQW9"/>
<dbReference type="SUPFAM" id="SSF53335">
    <property type="entry name" value="S-adenosyl-L-methionine-dependent methyltransferases"/>
    <property type="match status" value="1"/>
</dbReference>
<accession>A0A919BQW9</accession>
<evidence type="ECO:0000313" key="7">
    <source>
        <dbReference type="Proteomes" id="UP000632849"/>
    </source>
</evidence>
<reference evidence="6" key="2">
    <citation type="submission" date="2020-09" db="EMBL/GenBank/DDBJ databases">
        <authorList>
            <person name="Sun Q."/>
            <person name="Ohkuma M."/>
        </authorList>
    </citation>
    <scope>NUCLEOTIDE SEQUENCE</scope>
    <source>
        <strain evidence="6">JCM 4122</strain>
    </source>
</reference>
<dbReference type="CDD" id="cd02440">
    <property type="entry name" value="AdoMet_MTases"/>
    <property type="match status" value="1"/>
</dbReference>
<evidence type="ECO:0000256" key="3">
    <source>
        <dbReference type="ARBA" id="ARBA00022691"/>
    </source>
</evidence>
<evidence type="ECO:0000313" key="6">
    <source>
        <dbReference type="EMBL" id="GHG08526.1"/>
    </source>
</evidence>
<dbReference type="PANTHER" id="PTHR43464">
    <property type="entry name" value="METHYLTRANSFERASE"/>
    <property type="match status" value="1"/>
</dbReference>
<keyword evidence="1" id="KW-0489">Methyltransferase</keyword>
<dbReference type="InterPro" id="IPR041698">
    <property type="entry name" value="Methyltransf_25"/>
</dbReference>
<organism evidence="6 7">
    <name type="scientific">Streptomyces filamentosus</name>
    <name type="common">Streptomyces roseosporus</name>
    <dbReference type="NCBI Taxonomy" id="67294"/>
    <lineage>
        <taxon>Bacteria</taxon>
        <taxon>Bacillati</taxon>
        <taxon>Actinomycetota</taxon>
        <taxon>Actinomycetes</taxon>
        <taxon>Kitasatosporales</taxon>
        <taxon>Streptomycetaceae</taxon>
        <taxon>Streptomyces</taxon>
    </lineage>
</organism>
<dbReference type="InterPro" id="IPR029063">
    <property type="entry name" value="SAM-dependent_MTases_sf"/>
</dbReference>
<keyword evidence="2" id="KW-0808">Transferase</keyword>
<dbReference type="Proteomes" id="UP000632849">
    <property type="component" value="Unassembled WGS sequence"/>
</dbReference>
<dbReference type="Pfam" id="PF13649">
    <property type="entry name" value="Methyltransf_25"/>
    <property type="match status" value="1"/>
</dbReference>
<dbReference type="Gene3D" id="3.40.50.150">
    <property type="entry name" value="Vaccinia Virus protein VP39"/>
    <property type="match status" value="1"/>
</dbReference>
<dbReference type="EMBL" id="BNBE01000002">
    <property type="protein sequence ID" value="GHG08526.1"/>
    <property type="molecule type" value="Genomic_DNA"/>
</dbReference>
<keyword evidence="3" id="KW-0949">S-adenosyl-L-methionine</keyword>
<evidence type="ECO:0000256" key="2">
    <source>
        <dbReference type="ARBA" id="ARBA00022679"/>
    </source>
</evidence>
<proteinExistence type="predicted"/>
<name>A0A919BQW9_STRFL</name>
<comment type="caution">
    <text evidence="6">The sequence shown here is derived from an EMBL/GenBank/DDBJ whole genome shotgun (WGS) entry which is preliminary data.</text>
</comment>
<gene>
    <name evidence="6" type="ORF">GCM10017667_45580</name>
</gene>
<sequence>MDGRRAPRHPRPSAAVIDYGVKRITPASRGSAEPPAGPVPGGQDQQAPVRVPEDDAPDSSPPPVPVRPSPGRGRHRAREARAGRASGAGPGTVAPPRAGPEHTGGGYRHRMSGAAEAREVPTAPGAPTAPKTPRVPETPKPPKTTEAPEVPDPAQKFGRAMSVWKEWQEAPWGRLRYAIAEANLVRHCEALSDGPLRVLDLAGGDGGDAVRLAARGHHVTIVDLAPAMLEAAAGRAREAGLADLVDCVEADVDRLPAGLAGGGFDVVLCHNLLAYADDARHTLGAALAPLRPDGLFSVMALNRHSQPLTVAVRETDLPAAVAALDSDRAGTRMFGSTLTLHTAEEVTRHLTGLGCRDVRHYGVRSVCDYLVDDARKYEPAFYAELESLELALTDRHPYMHTARLFQLIARKDG</sequence>
<evidence type="ECO:0000256" key="1">
    <source>
        <dbReference type="ARBA" id="ARBA00022603"/>
    </source>
</evidence>
<dbReference type="GO" id="GO:0032259">
    <property type="term" value="P:methylation"/>
    <property type="evidence" value="ECO:0007669"/>
    <property type="project" value="UniProtKB-KW"/>
</dbReference>
<dbReference type="PANTHER" id="PTHR43464:SF19">
    <property type="entry name" value="UBIQUINONE BIOSYNTHESIS O-METHYLTRANSFERASE, MITOCHONDRIAL"/>
    <property type="match status" value="1"/>
</dbReference>